<dbReference type="PANTHER" id="PTHR13710">
    <property type="entry name" value="DNA HELICASE RECQ FAMILY MEMBER"/>
    <property type="match status" value="1"/>
</dbReference>
<dbReference type="PROSITE" id="PS51194">
    <property type="entry name" value="HELICASE_CTER"/>
    <property type="match status" value="1"/>
</dbReference>
<dbReference type="CDD" id="cd17920">
    <property type="entry name" value="DEXHc_RecQ"/>
    <property type="match status" value="1"/>
</dbReference>
<feature type="domain" description="Helicase C-terminal" evidence="9">
    <location>
        <begin position="219"/>
        <end position="363"/>
    </location>
</feature>
<keyword evidence="2" id="KW-0378">Hydrolase</keyword>
<evidence type="ECO:0000256" key="7">
    <source>
        <dbReference type="ARBA" id="ARBA00044550"/>
    </source>
</evidence>
<accession>A0A1H2RE74</accession>
<dbReference type="GO" id="GO:0009378">
    <property type="term" value="F:four-way junction helicase activity"/>
    <property type="evidence" value="ECO:0007669"/>
    <property type="project" value="TreeGrafter"/>
</dbReference>
<dbReference type="GO" id="GO:0005737">
    <property type="term" value="C:cytoplasm"/>
    <property type="evidence" value="ECO:0007669"/>
    <property type="project" value="TreeGrafter"/>
</dbReference>
<keyword evidence="4" id="KW-0067">ATP-binding</keyword>
<dbReference type="InterPro" id="IPR014001">
    <property type="entry name" value="Helicase_ATP-bd"/>
</dbReference>
<evidence type="ECO:0000256" key="3">
    <source>
        <dbReference type="ARBA" id="ARBA00022806"/>
    </source>
</evidence>
<evidence type="ECO:0000256" key="5">
    <source>
        <dbReference type="ARBA" id="ARBA00023125"/>
    </source>
</evidence>
<gene>
    <name evidence="10" type="ORF">SAMN05421781_0726</name>
</gene>
<dbReference type="SMART" id="SM00490">
    <property type="entry name" value="HELICc"/>
    <property type="match status" value="1"/>
</dbReference>
<dbReference type="EMBL" id="FNNC01000001">
    <property type="protein sequence ID" value="SDW17732.1"/>
    <property type="molecule type" value="Genomic_DNA"/>
</dbReference>
<dbReference type="InterPro" id="IPR011545">
    <property type="entry name" value="DEAD/DEAH_box_helicase_dom"/>
</dbReference>
<keyword evidence="5" id="KW-0238">DNA-binding</keyword>
<dbReference type="GO" id="GO:0005524">
    <property type="term" value="F:ATP binding"/>
    <property type="evidence" value="ECO:0007669"/>
    <property type="project" value="UniProtKB-KW"/>
</dbReference>
<dbReference type="GO" id="GO:0006281">
    <property type="term" value="P:DNA repair"/>
    <property type="evidence" value="ECO:0007669"/>
    <property type="project" value="TreeGrafter"/>
</dbReference>
<dbReference type="GO" id="GO:0003677">
    <property type="term" value="F:DNA binding"/>
    <property type="evidence" value="ECO:0007669"/>
    <property type="project" value="UniProtKB-KW"/>
</dbReference>
<keyword evidence="3 10" id="KW-0347">Helicase</keyword>
<protein>
    <recommendedName>
        <fullName evidence="6">ATP-dependent DNA helicase RecQ</fullName>
    </recommendedName>
    <alternativeName>
        <fullName evidence="7">DNA 3'-5' helicase RecQ</fullName>
    </alternativeName>
</protein>
<dbReference type="GO" id="GO:0043138">
    <property type="term" value="F:3'-5' DNA helicase activity"/>
    <property type="evidence" value="ECO:0007669"/>
    <property type="project" value="TreeGrafter"/>
</dbReference>
<sequence>MSGKTEALNKYFGFPSLHEYQEPIVDALLADTDTLTVLPTGSGKSICFQLPALMKSGLTIIVSPLLSLMDNQLQELRARHIKTAAAYNSFMSPEEKSRVLSRLSSLKLLYISPEALSLPFIVERLKTVKVSMMVVDEAHCISQWGHEFRTDYLKIGPVRQALGRPCMAAFTATATPEVQLDIKKQLQMEAPAEYIHSVDRANIALFVQRCTSEREKKKEMIQLVQKAPGPGLVYVSSRKRCEELKALLQEETSHRVEAYHGGLENEARLMIQQQFLHGDLDVVVCTNSFGMGLNKADVEFVLHYHFPKDAESYIQEIGRAGRDGRQAWAAVLYMEEDIIIPQMLMEAELPPVNELGSALETASGSRRGEITDDLINSMGWTETAARFLAYYLEKYPEKPGAELREELEKQVQQRWFEKQKKLKVMIQWLENSEACRRRLLLQVFGEALRKRPEPCCDMCGHRLPFREHQGAEKEKETAPWETRLQELFFGRERAKHE</sequence>
<dbReference type="SMART" id="SM00487">
    <property type="entry name" value="DEXDc"/>
    <property type="match status" value="1"/>
</dbReference>
<dbReference type="RefSeq" id="WP_143030950.1">
    <property type="nucleotide sequence ID" value="NZ_FNNC01000001.1"/>
</dbReference>
<dbReference type="AlphaFoldDB" id="A0A1H2RE74"/>
<evidence type="ECO:0000259" key="8">
    <source>
        <dbReference type="PROSITE" id="PS51192"/>
    </source>
</evidence>
<evidence type="ECO:0000256" key="2">
    <source>
        <dbReference type="ARBA" id="ARBA00022801"/>
    </source>
</evidence>
<dbReference type="GO" id="GO:0016787">
    <property type="term" value="F:hydrolase activity"/>
    <property type="evidence" value="ECO:0007669"/>
    <property type="project" value="UniProtKB-KW"/>
</dbReference>
<dbReference type="Pfam" id="PF16124">
    <property type="entry name" value="RecQ_Zn_bind"/>
    <property type="match status" value="1"/>
</dbReference>
<dbReference type="Proteomes" id="UP000199488">
    <property type="component" value="Unassembled WGS sequence"/>
</dbReference>
<keyword evidence="11" id="KW-1185">Reference proteome</keyword>
<proteinExistence type="predicted"/>
<dbReference type="GO" id="GO:0006310">
    <property type="term" value="P:DNA recombination"/>
    <property type="evidence" value="ECO:0007669"/>
    <property type="project" value="InterPro"/>
</dbReference>
<dbReference type="InterPro" id="IPR027417">
    <property type="entry name" value="P-loop_NTPase"/>
</dbReference>
<evidence type="ECO:0000256" key="4">
    <source>
        <dbReference type="ARBA" id="ARBA00022840"/>
    </source>
</evidence>
<dbReference type="InterPro" id="IPR004589">
    <property type="entry name" value="DNA_helicase_ATP-dep_RecQ"/>
</dbReference>
<dbReference type="PROSITE" id="PS00690">
    <property type="entry name" value="DEAH_ATP_HELICASE"/>
    <property type="match status" value="1"/>
</dbReference>
<dbReference type="PANTHER" id="PTHR13710:SF84">
    <property type="entry name" value="ATP-DEPENDENT DNA HELICASE RECS-RELATED"/>
    <property type="match status" value="1"/>
</dbReference>
<reference evidence="10 11" key="1">
    <citation type="submission" date="2016-10" db="EMBL/GenBank/DDBJ databases">
        <authorList>
            <person name="de Groot N.N."/>
        </authorList>
    </citation>
    <scope>NUCLEOTIDE SEQUENCE [LARGE SCALE GENOMIC DNA]</scope>
    <source>
        <strain evidence="10 11">DSM 23126</strain>
    </source>
</reference>
<dbReference type="PROSITE" id="PS51192">
    <property type="entry name" value="HELICASE_ATP_BIND_1"/>
    <property type="match status" value="1"/>
</dbReference>
<keyword evidence="1" id="KW-0547">Nucleotide-binding</keyword>
<dbReference type="STRING" id="1122204.SAMN05421781_0726"/>
<dbReference type="InterPro" id="IPR032284">
    <property type="entry name" value="RecQ_Zn-bd"/>
</dbReference>
<evidence type="ECO:0000256" key="1">
    <source>
        <dbReference type="ARBA" id="ARBA00022741"/>
    </source>
</evidence>
<evidence type="ECO:0000313" key="11">
    <source>
        <dbReference type="Proteomes" id="UP000199488"/>
    </source>
</evidence>
<evidence type="ECO:0000256" key="6">
    <source>
        <dbReference type="ARBA" id="ARBA00044535"/>
    </source>
</evidence>
<dbReference type="GO" id="GO:0030894">
    <property type="term" value="C:replisome"/>
    <property type="evidence" value="ECO:0007669"/>
    <property type="project" value="TreeGrafter"/>
</dbReference>
<evidence type="ECO:0000313" key="10">
    <source>
        <dbReference type="EMBL" id="SDW17732.1"/>
    </source>
</evidence>
<feature type="domain" description="Helicase ATP-binding" evidence="8">
    <location>
        <begin position="25"/>
        <end position="192"/>
    </location>
</feature>
<dbReference type="GO" id="GO:0043590">
    <property type="term" value="C:bacterial nucleoid"/>
    <property type="evidence" value="ECO:0007669"/>
    <property type="project" value="TreeGrafter"/>
</dbReference>
<evidence type="ECO:0000259" key="9">
    <source>
        <dbReference type="PROSITE" id="PS51194"/>
    </source>
</evidence>
<dbReference type="Pfam" id="PF00270">
    <property type="entry name" value="DEAD"/>
    <property type="match status" value="1"/>
</dbReference>
<dbReference type="InterPro" id="IPR002464">
    <property type="entry name" value="DNA/RNA_helicase_DEAH_CS"/>
</dbReference>
<name>A0A1H2RE74_9BACI</name>
<organism evidence="10 11">
    <name type="scientific">Marinococcus luteus</name>
    <dbReference type="NCBI Taxonomy" id="1122204"/>
    <lineage>
        <taxon>Bacteria</taxon>
        <taxon>Bacillati</taxon>
        <taxon>Bacillota</taxon>
        <taxon>Bacilli</taxon>
        <taxon>Bacillales</taxon>
        <taxon>Bacillaceae</taxon>
        <taxon>Marinococcus</taxon>
    </lineage>
</organism>
<dbReference type="NCBIfam" id="TIGR00614">
    <property type="entry name" value="recQ_fam"/>
    <property type="match status" value="1"/>
</dbReference>
<dbReference type="SUPFAM" id="SSF52540">
    <property type="entry name" value="P-loop containing nucleoside triphosphate hydrolases"/>
    <property type="match status" value="1"/>
</dbReference>
<dbReference type="Gene3D" id="3.40.50.300">
    <property type="entry name" value="P-loop containing nucleotide triphosphate hydrolases"/>
    <property type="match status" value="2"/>
</dbReference>
<dbReference type="OrthoDB" id="9763310at2"/>
<dbReference type="InterPro" id="IPR001650">
    <property type="entry name" value="Helicase_C-like"/>
</dbReference>
<dbReference type="Pfam" id="PF00271">
    <property type="entry name" value="Helicase_C"/>
    <property type="match status" value="1"/>
</dbReference>